<sequence length="532" mass="61351">MNRGLNFPFKPKTTIRFADRVSYIHEVVNSQETAIHSSLEHSKIVIRHRYNIPFFTNLNKHISLHALDILFEEYTRCVDGLGSEICECQLRTSYGLPCSHEQLVYMNKGYPIPLEVIDRFWRKLNLSLCASPGDDDLGCQVKVEVENFNTEFKKQSRAGKKSLLRKMKEITTPSETSLNEPATQKATGGRSSFKRAPADQPSQTQEPAGYNFSSMPSFVGKDNFMNQQPKRHEYIDQFPNMLHPYIEEVRDVRADENCGFRAVAVGLKLHENEWPTIRYDLMEELRIYYDQYVVMFDTKECDDVKKRLNFFENGFTPIDNMRLMETCRRCGVCLIAFTIQCHFPQYNHSRVQVQRRRFPMGKSGPRSPQQSKCTNQNAKFPSTDSYARTTSLYGSRFTAENPTDLNSALMAKNSGLKCGCEHEKALEFASPKGRTVGSMMSDVRMRGCSCYWVRGEEKGKKVVVVRMEAGMFFWLPVADLQSAIDGVLARLYLTCRRLLHKAASYRKYNPSLFVAIRELERCVQLLRRRNCM</sequence>
<feature type="region of interest" description="Disordered" evidence="1">
    <location>
        <begin position="359"/>
        <end position="384"/>
    </location>
</feature>
<proteinExistence type="predicted"/>
<feature type="region of interest" description="Disordered" evidence="1">
    <location>
        <begin position="169"/>
        <end position="212"/>
    </location>
</feature>
<dbReference type="PANTHER" id="PTHR31569:SF4">
    <property type="entry name" value="SWIM-TYPE DOMAIN-CONTAINING PROTEIN"/>
    <property type="match status" value="1"/>
</dbReference>
<feature type="compositionally biased region" description="Polar residues" evidence="1">
    <location>
        <begin position="366"/>
        <end position="384"/>
    </location>
</feature>
<dbReference type="CDD" id="cd22744">
    <property type="entry name" value="OTU"/>
    <property type="match status" value="1"/>
</dbReference>
<evidence type="ECO:0000256" key="1">
    <source>
        <dbReference type="SAM" id="MobiDB-lite"/>
    </source>
</evidence>
<protein>
    <recommendedName>
        <fullName evidence="4">Protein FAR1-RELATED SEQUENCE</fullName>
    </recommendedName>
</protein>
<accession>A0ABQ5DS09</accession>
<evidence type="ECO:0000313" key="2">
    <source>
        <dbReference type="EMBL" id="GJT41961.1"/>
    </source>
</evidence>
<keyword evidence="3" id="KW-1185">Reference proteome</keyword>
<dbReference type="PANTHER" id="PTHR31569">
    <property type="entry name" value="SWIM-TYPE DOMAIN-CONTAINING PROTEIN"/>
    <property type="match status" value="1"/>
</dbReference>
<feature type="compositionally biased region" description="Polar residues" evidence="1">
    <location>
        <begin position="200"/>
        <end position="212"/>
    </location>
</feature>
<evidence type="ECO:0000313" key="3">
    <source>
        <dbReference type="Proteomes" id="UP001151760"/>
    </source>
</evidence>
<reference evidence="2" key="1">
    <citation type="journal article" date="2022" name="Int. J. Mol. Sci.">
        <title>Draft Genome of Tanacetum Coccineum: Genomic Comparison of Closely Related Tanacetum-Family Plants.</title>
        <authorList>
            <person name="Yamashiro T."/>
            <person name="Shiraishi A."/>
            <person name="Nakayama K."/>
            <person name="Satake H."/>
        </authorList>
    </citation>
    <scope>NUCLEOTIDE SEQUENCE</scope>
</reference>
<reference evidence="2" key="2">
    <citation type="submission" date="2022-01" db="EMBL/GenBank/DDBJ databases">
        <authorList>
            <person name="Yamashiro T."/>
            <person name="Shiraishi A."/>
            <person name="Satake H."/>
            <person name="Nakayama K."/>
        </authorList>
    </citation>
    <scope>NUCLEOTIDE SEQUENCE</scope>
</reference>
<dbReference type="EMBL" id="BQNB010015604">
    <property type="protein sequence ID" value="GJT41961.1"/>
    <property type="molecule type" value="Genomic_DNA"/>
</dbReference>
<organism evidence="2 3">
    <name type="scientific">Tanacetum coccineum</name>
    <dbReference type="NCBI Taxonomy" id="301880"/>
    <lineage>
        <taxon>Eukaryota</taxon>
        <taxon>Viridiplantae</taxon>
        <taxon>Streptophyta</taxon>
        <taxon>Embryophyta</taxon>
        <taxon>Tracheophyta</taxon>
        <taxon>Spermatophyta</taxon>
        <taxon>Magnoliopsida</taxon>
        <taxon>eudicotyledons</taxon>
        <taxon>Gunneridae</taxon>
        <taxon>Pentapetalae</taxon>
        <taxon>asterids</taxon>
        <taxon>campanulids</taxon>
        <taxon>Asterales</taxon>
        <taxon>Asteraceae</taxon>
        <taxon>Asteroideae</taxon>
        <taxon>Anthemideae</taxon>
        <taxon>Anthemidinae</taxon>
        <taxon>Tanacetum</taxon>
    </lineage>
</organism>
<name>A0ABQ5DS09_9ASTR</name>
<gene>
    <name evidence="2" type="ORF">Tco_0941826</name>
</gene>
<dbReference type="InterPro" id="IPR052579">
    <property type="entry name" value="Zinc_finger_SWIM"/>
</dbReference>
<feature type="compositionally biased region" description="Polar residues" evidence="1">
    <location>
        <begin position="171"/>
        <end position="190"/>
    </location>
</feature>
<evidence type="ECO:0008006" key="4">
    <source>
        <dbReference type="Google" id="ProtNLM"/>
    </source>
</evidence>
<comment type="caution">
    <text evidence="2">The sequence shown here is derived from an EMBL/GenBank/DDBJ whole genome shotgun (WGS) entry which is preliminary data.</text>
</comment>
<dbReference type="Proteomes" id="UP001151760">
    <property type="component" value="Unassembled WGS sequence"/>
</dbReference>